<sequence>MTQQAPQSLCPHATFLFVSPAAGIVEIYHALVSKSKSLTSRQTPGMRAPRQQSSAITVFLPGAMASETHLVLWNHVEEFVDGTGIWVSRSRSPRPSHTVR</sequence>
<organism evidence="2 3">
    <name type="scientific">Lentinus brumalis</name>
    <dbReference type="NCBI Taxonomy" id="2498619"/>
    <lineage>
        <taxon>Eukaryota</taxon>
        <taxon>Fungi</taxon>
        <taxon>Dikarya</taxon>
        <taxon>Basidiomycota</taxon>
        <taxon>Agaricomycotina</taxon>
        <taxon>Agaricomycetes</taxon>
        <taxon>Polyporales</taxon>
        <taxon>Polyporaceae</taxon>
        <taxon>Lentinus</taxon>
    </lineage>
</organism>
<evidence type="ECO:0000256" key="1">
    <source>
        <dbReference type="SAM" id="Phobius"/>
    </source>
</evidence>
<keyword evidence="3" id="KW-1185">Reference proteome</keyword>
<reference evidence="2 3" key="1">
    <citation type="journal article" date="2018" name="Biotechnol. Biofuels">
        <title>Integrative visual omics of the white-rot fungus Polyporus brumalis exposes the biotechnological potential of its oxidative enzymes for delignifying raw plant biomass.</title>
        <authorList>
            <person name="Miyauchi S."/>
            <person name="Rancon A."/>
            <person name="Drula E."/>
            <person name="Hage H."/>
            <person name="Chaduli D."/>
            <person name="Favel A."/>
            <person name="Grisel S."/>
            <person name="Henrissat B."/>
            <person name="Herpoel-Gimbert I."/>
            <person name="Ruiz-Duenas F.J."/>
            <person name="Chevret D."/>
            <person name="Hainaut M."/>
            <person name="Lin J."/>
            <person name="Wang M."/>
            <person name="Pangilinan J."/>
            <person name="Lipzen A."/>
            <person name="Lesage-Meessen L."/>
            <person name="Navarro D."/>
            <person name="Riley R."/>
            <person name="Grigoriev I.V."/>
            <person name="Zhou S."/>
            <person name="Raouche S."/>
            <person name="Rosso M.N."/>
        </authorList>
    </citation>
    <scope>NUCLEOTIDE SEQUENCE [LARGE SCALE GENOMIC DNA]</scope>
    <source>
        <strain evidence="2 3">BRFM 1820</strain>
    </source>
</reference>
<accession>A0A371D5Q4</accession>
<protein>
    <submittedName>
        <fullName evidence="2">Uncharacterized protein</fullName>
    </submittedName>
</protein>
<evidence type="ECO:0000313" key="3">
    <source>
        <dbReference type="Proteomes" id="UP000256964"/>
    </source>
</evidence>
<keyword evidence="1" id="KW-1133">Transmembrane helix</keyword>
<evidence type="ECO:0000313" key="2">
    <source>
        <dbReference type="EMBL" id="RDX47865.1"/>
    </source>
</evidence>
<dbReference type="EMBL" id="KZ857415">
    <property type="protein sequence ID" value="RDX47865.1"/>
    <property type="molecule type" value="Genomic_DNA"/>
</dbReference>
<proteinExistence type="predicted"/>
<name>A0A371D5Q4_9APHY</name>
<dbReference type="Proteomes" id="UP000256964">
    <property type="component" value="Unassembled WGS sequence"/>
</dbReference>
<feature type="transmembrane region" description="Helical" evidence="1">
    <location>
        <begin position="12"/>
        <end position="32"/>
    </location>
</feature>
<gene>
    <name evidence="2" type="ORF">OH76DRAFT_1484308</name>
</gene>
<keyword evidence="1" id="KW-0812">Transmembrane</keyword>
<keyword evidence="1" id="KW-0472">Membrane</keyword>
<dbReference type="AlphaFoldDB" id="A0A371D5Q4"/>